<organism evidence="1 2">
    <name type="scientific">Scutellospora calospora</name>
    <dbReference type="NCBI Taxonomy" id="85575"/>
    <lineage>
        <taxon>Eukaryota</taxon>
        <taxon>Fungi</taxon>
        <taxon>Fungi incertae sedis</taxon>
        <taxon>Mucoromycota</taxon>
        <taxon>Glomeromycotina</taxon>
        <taxon>Glomeromycetes</taxon>
        <taxon>Diversisporales</taxon>
        <taxon>Gigasporaceae</taxon>
        <taxon>Scutellospora</taxon>
    </lineage>
</organism>
<comment type="caution">
    <text evidence="1">The sequence shown here is derived from an EMBL/GenBank/DDBJ whole genome shotgun (WGS) entry which is preliminary data.</text>
</comment>
<accession>A0ACA9MVQ4</accession>
<evidence type="ECO:0000313" key="2">
    <source>
        <dbReference type="Proteomes" id="UP000789860"/>
    </source>
</evidence>
<dbReference type="EMBL" id="CAJVPM010016726">
    <property type="protein sequence ID" value="CAG8615662.1"/>
    <property type="molecule type" value="Genomic_DNA"/>
</dbReference>
<reference evidence="1" key="1">
    <citation type="submission" date="2021-06" db="EMBL/GenBank/DDBJ databases">
        <authorList>
            <person name="Kallberg Y."/>
            <person name="Tangrot J."/>
            <person name="Rosling A."/>
        </authorList>
    </citation>
    <scope>NUCLEOTIDE SEQUENCE</scope>
    <source>
        <strain evidence="1">AU212A</strain>
    </source>
</reference>
<keyword evidence="2" id="KW-1185">Reference proteome</keyword>
<sequence length="80" mass="9815">YNEVNESSTKDKGKGKMVYEEDKIETEEERQVRNSFNEKEKEETKTIESNFKDQTYERAKQEQANYDQNWRNERYEQHAQ</sequence>
<protein>
    <submittedName>
        <fullName evidence="1">6525_t:CDS:1</fullName>
    </submittedName>
</protein>
<dbReference type="Proteomes" id="UP000789860">
    <property type="component" value="Unassembled WGS sequence"/>
</dbReference>
<name>A0ACA9MVQ4_9GLOM</name>
<gene>
    <name evidence="1" type="ORF">SCALOS_LOCUS7459</name>
</gene>
<evidence type="ECO:0000313" key="1">
    <source>
        <dbReference type="EMBL" id="CAG8615662.1"/>
    </source>
</evidence>
<feature type="non-terminal residue" evidence="1">
    <location>
        <position position="1"/>
    </location>
</feature>
<proteinExistence type="predicted"/>
<feature type="non-terminal residue" evidence="1">
    <location>
        <position position="80"/>
    </location>
</feature>